<organism evidence="1">
    <name type="scientific">Mimiviridae sp. ChoanoV1</name>
    <dbReference type="NCBI Taxonomy" id="2596887"/>
    <lineage>
        <taxon>Viruses</taxon>
        <taxon>Varidnaviria</taxon>
        <taxon>Bamfordvirae</taxon>
        <taxon>Nucleocytoviricota</taxon>
        <taxon>Megaviricetes</taxon>
        <taxon>Imitervirales</taxon>
        <taxon>Schizomimiviridae</taxon>
    </lineage>
</organism>
<evidence type="ECO:0000313" key="1">
    <source>
        <dbReference type="EMBL" id="QDY51937.1"/>
    </source>
</evidence>
<gene>
    <name evidence="1" type="ORF">2_9</name>
</gene>
<name>A0A5B8IFW4_9VIRU</name>
<reference evidence="1" key="1">
    <citation type="submission" date="2018-11" db="EMBL/GenBank/DDBJ databases">
        <title>A distinct lineage of giant viruses engineers rhodopsin photosystems in predatory marine eukaryotes.</title>
        <authorList>
            <person name="Needham D.M."/>
            <person name="Yoshizawa S."/>
            <person name="Hosaka T."/>
            <person name="Poirier C."/>
            <person name="Choi C.-J."/>
            <person name="Hehenberger E."/>
            <person name="Irwin N.A.T."/>
            <person name="Wilken S."/>
            <person name="Yung C.-M."/>
            <person name="Bachy C."/>
            <person name="Kurihara R."/>
            <person name="Nakajima Y."/>
            <person name="Kojima K."/>
            <person name="Kimura-Someya T."/>
            <person name="Leonard G."/>
            <person name="Malmstrom R.R."/>
            <person name="Mende D."/>
            <person name="Olson D.K."/>
            <person name="Sudo Y."/>
            <person name="Sudek S."/>
            <person name="Richards T.A."/>
            <person name="DeLong E.F."/>
            <person name="Keeling P.J."/>
            <person name="Santoro A.E."/>
            <person name="Shirouzu M."/>
            <person name="Iwasaki W."/>
            <person name="Worden A.Z."/>
        </authorList>
    </citation>
    <scope>NUCLEOTIDE SEQUENCE</scope>
</reference>
<proteinExistence type="predicted"/>
<protein>
    <submittedName>
        <fullName evidence="1">Uncharacterized protein</fullName>
    </submittedName>
</protein>
<sequence>MIVNITDINKLSKGLVSTGIILISLGIIKEVRNENYSTCFKTNTSLASTLITVGSALNIYNLFRK</sequence>
<dbReference type="EMBL" id="MK250086">
    <property type="protein sequence ID" value="QDY51937.1"/>
    <property type="molecule type" value="Genomic_DNA"/>
</dbReference>
<accession>A0A5B8IFW4</accession>